<feature type="compositionally biased region" description="Basic and acidic residues" evidence="1">
    <location>
        <begin position="159"/>
        <end position="226"/>
    </location>
</feature>
<evidence type="ECO:0000313" key="3">
    <source>
        <dbReference type="Proteomes" id="UP000756132"/>
    </source>
</evidence>
<gene>
    <name evidence="2" type="ORF">CLAFUR5_02408</name>
</gene>
<feature type="region of interest" description="Disordered" evidence="1">
    <location>
        <begin position="1"/>
        <end position="232"/>
    </location>
</feature>
<dbReference type="RefSeq" id="XP_047758761.1">
    <property type="nucleotide sequence ID" value="XM_047901556.1"/>
</dbReference>
<accession>A0A9Q8LBN0</accession>
<dbReference type="OMA" id="AWIAHEV"/>
<dbReference type="GeneID" id="71982286"/>
<feature type="compositionally biased region" description="Gly residues" evidence="1">
    <location>
        <begin position="387"/>
        <end position="396"/>
    </location>
</feature>
<dbReference type="OrthoDB" id="3649111at2759"/>
<feature type="compositionally biased region" description="Basic and acidic residues" evidence="1">
    <location>
        <begin position="28"/>
        <end position="44"/>
    </location>
</feature>
<proteinExistence type="predicted"/>
<evidence type="ECO:0000256" key="1">
    <source>
        <dbReference type="SAM" id="MobiDB-lite"/>
    </source>
</evidence>
<feature type="region of interest" description="Disordered" evidence="1">
    <location>
        <begin position="278"/>
        <end position="396"/>
    </location>
</feature>
<keyword evidence="3" id="KW-1185">Reference proteome</keyword>
<name>A0A9Q8LBN0_PASFU</name>
<dbReference type="EMBL" id="CP090164">
    <property type="protein sequence ID" value="UJO14395.1"/>
    <property type="molecule type" value="Genomic_DNA"/>
</dbReference>
<dbReference type="AlphaFoldDB" id="A0A9Q8LBN0"/>
<reference evidence="2" key="1">
    <citation type="submission" date="2021-12" db="EMBL/GenBank/DDBJ databases">
        <authorList>
            <person name="Zaccaron A."/>
            <person name="Stergiopoulos I."/>
        </authorList>
    </citation>
    <scope>NUCLEOTIDE SEQUENCE</scope>
    <source>
        <strain evidence="2">Race5_Kim</strain>
    </source>
</reference>
<dbReference type="Proteomes" id="UP000756132">
    <property type="component" value="Chromosome 2"/>
</dbReference>
<protein>
    <recommendedName>
        <fullName evidence="4">Glycine zipper 2TM domain-containing protein</fullName>
    </recommendedName>
</protein>
<sequence>MSRPDYYPSRGSPPARQGYNQPYSPNGYDDRNDRGRPDRQRSQHQDQAYFEPPPTAAYEDQYSPYDQPRQQSEHFPDYPNYGAAPPDPRPPQHRPAPTEYFDRAYSSDPSNPAPTHADPASALTPYDDEKAEAEWRRGVEEAYTYQPPQPPPTAYSERQAYEGDLVREQREREFERNERERERRYFEERERQRERSRERERRRRRDEDSLREKALGRPSDPKKGGRDVFGSSEGERGLAAKLAGGAGGAWIAHEVTDNVLGTLGGLVVGAIAANTLEKQHEKRQNRKLYGNRRPSDDPSAKTNKYGEVAYPVPGRSMDDVRRTGRDGSREEVRERDRRARGRSQSFVSSLKDRVRSLSRRRVRSPPVSGRPQASRRRSSFDSYDDGYGVGEGSHRR</sequence>
<evidence type="ECO:0000313" key="2">
    <source>
        <dbReference type="EMBL" id="UJO14395.1"/>
    </source>
</evidence>
<reference evidence="2" key="2">
    <citation type="journal article" date="2022" name="Microb. Genom.">
        <title>A chromosome-scale genome assembly of the tomato pathogen Cladosporium fulvum reveals a compartmentalized genome architecture and the presence of a dispensable chromosome.</title>
        <authorList>
            <person name="Zaccaron A.Z."/>
            <person name="Chen L.H."/>
            <person name="Samaras A."/>
            <person name="Stergiopoulos I."/>
        </authorList>
    </citation>
    <scope>NUCLEOTIDE SEQUENCE</scope>
    <source>
        <strain evidence="2">Race5_Kim</strain>
    </source>
</reference>
<dbReference type="KEGG" id="ffu:CLAFUR5_02408"/>
<evidence type="ECO:0008006" key="4">
    <source>
        <dbReference type="Google" id="ProtNLM"/>
    </source>
</evidence>
<organism evidence="2 3">
    <name type="scientific">Passalora fulva</name>
    <name type="common">Tomato leaf mold</name>
    <name type="synonym">Cladosporium fulvum</name>
    <dbReference type="NCBI Taxonomy" id="5499"/>
    <lineage>
        <taxon>Eukaryota</taxon>
        <taxon>Fungi</taxon>
        <taxon>Dikarya</taxon>
        <taxon>Ascomycota</taxon>
        <taxon>Pezizomycotina</taxon>
        <taxon>Dothideomycetes</taxon>
        <taxon>Dothideomycetidae</taxon>
        <taxon>Mycosphaerellales</taxon>
        <taxon>Mycosphaerellaceae</taxon>
        <taxon>Fulvia</taxon>
    </lineage>
</organism>
<feature type="compositionally biased region" description="Basic and acidic residues" evidence="1">
    <location>
        <begin position="316"/>
        <end position="337"/>
    </location>
</feature>